<protein>
    <recommendedName>
        <fullName evidence="4">PIR Superfamily Protein</fullName>
    </recommendedName>
</protein>
<evidence type="ECO:0008006" key="4">
    <source>
        <dbReference type="Google" id="ProtNLM"/>
    </source>
</evidence>
<evidence type="ECO:0000256" key="1">
    <source>
        <dbReference type="SAM" id="MobiDB-lite"/>
    </source>
</evidence>
<evidence type="ECO:0000313" key="2">
    <source>
        <dbReference type="EMBL" id="KMZ76758.1"/>
    </source>
</evidence>
<name>A0A0J9UTK4_PLAVI</name>
<dbReference type="AlphaFoldDB" id="A0A0J9UTK4"/>
<gene>
    <name evidence="2" type="ORF">PVIIG_05866</name>
</gene>
<proteinExistence type="predicted"/>
<feature type="region of interest" description="Disordered" evidence="1">
    <location>
        <begin position="122"/>
        <end position="164"/>
    </location>
</feature>
<accession>A0A0J9UTK4</accession>
<organism evidence="2 3">
    <name type="scientific">Plasmodium vivax India VII</name>
    <dbReference type="NCBI Taxonomy" id="1077284"/>
    <lineage>
        <taxon>Eukaryota</taxon>
        <taxon>Sar</taxon>
        <taxon>Alveolata</taxon>
        <taxon>Apicomplexa</taxon>
        <taxon>Aconoidasida</taxon>
        <taxon>Haemosporida</taxon>
        <taxon>Plasmodiidae</taxon>
        <taxon>Plasmodium</taxon>
        <taxon>Plasmodium (Plasmodium)</taxon>
    </lineage>
</organism>
<sequence>MVAIMLNIFDSNIIDIHKTLTDTAVSIYMPGLNFVCECFKIYKDRHNTMCLNIQPYDEKQRKTCDKLGTFENTYRLYLLKEESLVEKIPSFVNIEDEYKTKCKLPEQIPLLVPRGVQDANDMSSISYDGERRNGRSTLSAGADENADGKLSLDPNGQETTGSPISSTISTAVGTMAGASSVLALLYKVNNNFI</sequence>
<dbReference type="EMBL" id="KQ234626">
    <property type="protein sequence ID" value="KMZ76758.1"/>
    <property type="molecule type" value="Genomic_DNA"/>
</dbReference>
<reference evidence="2 3" key="1">
    <citation type="submission" date="2011-08" db="EMBL/GenBank/DDBJ databases">
        <title>The Genome Sequence of Plasmodium vivax India VII.</title>
        <authorList>
            <consortium name="The Broad Institute Genome Sequencing Platform"/>
            <consortium name="The Broad Institute Genome Sequencing Center for Infectious Disease"/>
            <person name="Neafsey D."/>
            <person name="Carlton J."/>
            <person name="Barnwell J."/>
            <person name="Collins W."/>
            <person name="Escalante A."/>
            <person name="Mullikin J."/>
            <person name="Saul A."/>
            <person name="Guigo R."/>
            <person name="Camara F."/>
            <person name="Young S.K."/>
            <person name="Zeng Q."/>
            <person name="Gargeya S."/>
            <person name="Fitzgerald M."/>
            <person name="Haas B."/>
            <person name="Abouelleil A."/>
            <person name="Alvarado L."/>
            <person name="Arachchi H.M."/>
            <person name="Berlin A."/>
            <person name="Brown A."/>
            <person name="Chapman S.B."/>
            <person name="Chen Z."/>
            <person name="Dunbar C."/>
            <person name="Freedman E."/>
            <person name="Gearin G."/>
            <person name="Gellesch M."/>
            <person name="Goldberg J."/>
            <person name="Griggs A."/>
            <person name="Gujja S."/>
            <person name="Heiman D."/>
            <person name="Howarth C."/>
            <person name="Larson L."/>
            <person name="Lui A."/>
            <person name="MacDonald P.J.P."/>
            <person name="Montmayeur A."/>
            <person name="Murphy C."/>
            <person name="Neiman D."/>
            <person name="Pearson M."/>
            <person name="Priest M."/>
            <person name="Roberts A."/>
            <person name="Saif S."/>
            <person name="Shea T."/>
            <person name="Shenoy N."/>
            <person name="Sisk P."/>
            <person name="Stolte C."/>
            <person name="Sykes S."/>
            <person name="Wortman J."/>
            <person name="Nusbaum C."/>
            <person name="Birren B."/>
        </authorList>
    </citation>
    <scope>NUCLEOTIDE SEQUENCE [LARGE SCALE GENOMIC DNA]</scope>
    <source>
        <strain evidence="2 3">India VII</strain>
    </source>
</reference>
<evidence type="ECO:0000313" key="3">
    <source>
        <dbReference type="Proteomes" id="UP000053562"/>
    </source>
</evidence>
<dbReference type="Proteomes" id="UP000053562">
    <property type="component" value="Unassembled WGS sequence"/>
</dbReference>